<dbReference type="EMBL" id="SRHE01000940">
    <property type="protein sequence ID" value="TWW07925.1"/>
    <property type="molecule type" value="Genomic_DNA"/>
</dbReference>
<keyword evidence="8" id="KW-1185">Reference proteome</keyword>
<dbReference type="PANTHER" id="PTHR30238:SF4">
    <property type="entry name" value="SLL1022 PROTEIN"/>
    <property type="match status" value="1"/>
</dbReference>
<evidence type="ECO:0000256" key="5">
    <source>
        <dbReference type="ARBA" id="ARBA00023136"/>
    </source>
</evidence>
<keyword evidence="4 6" id="KW-1133">Transmembrane helix</keyword>
<dbReference type="Pfam" id="PF03741">
    <property type="entry name" value="TerC"/>
    <property type="match status" value="1"/>
</dbReference>
<reference evidence="7 8" key="1">
    <citation type="submission" date="2019-08" db="EMBL/GenBank/DDBJ databases">
        <title>100 year-old enigma solved: identification of Planctomyces bekefii, the type genus and species of the phylum Planctomycetes.</title>
        <authorList>
            <person name="Svetlana D.N."/>
            <person name="Overmann J."/>
        </authorList>
    </citation>
    <scope>NUCLEOTIDE SEQUENCE [LARGE SCALE GENOMIC DNA]</scope>
    <source>
        <strain evidence="7">Phe10_nw2017</strain>
    </source>
</reference>
<name>A0A5C6M199_9PLAN</name>
<evidence type="ECO:0000256" key="1">
    <source>
        <dbReference type="ARBA" id="ARBA00004141"/>
    </source>
</evidence>
<dbReference type="Proteomes" id="UP000321083">
    <property type="component" value="Unassembled WGS sequence"/>
</dbReference>
<feature type="non-terminal residue" evidence="7">
    <location>
        <position position="1"/>
    </location>
</feature>
<evidence type="ECO:0000256" key="6">
    <source>
        <dbReference type="SAM" id="Phobius"/>
    </source>
</evidence>
<organism evidence="7 8">
    <name type="scientific">Planctomyces bekefii</name>
    <dbReference type="NCBI Taxonomy" id="1653850"/>
    <lineage>
        <taxon>Bacteria</taxon>
        <taxon>Pseudomonadati</taxon>
        <taxon>Planctomycetota</taxon>
        <taxon>Planctomycetia</taxon>
        <taxon>Planctomycetales</taxon>
        <taxon>Planctomycetaceae</taxon>
        <taxon>Planctomyces</taxon>
    </lineage>
</organism>
<evidence type="ECO:0000256" key="3">
    <source>
        <dbReference type="ARBA" id="ARBA00022692"/>
    </source>
</evidence>
<dbReference type="AlphaFoldDB" id="A0A5C6M199"/>
<evidence type="ECO:0000256" key="2">
    <source>
        <dbReference type="ARBA" id="ARBA00007511"/>
    </source>
</evidence>
<feature type="transmembrane region" description="Helical" evidence="6">
    <location>
        <begin position="152"/>
        <end position="173"/>
    </location>
</feature>
<feature type="transmembrane region" description="Helical" evidence="6">
    <location>
        <begin position="6"/>
        <end position="34"/>
    </location>
</feature>
<feature type="transmembrane region" description="Helical" evidence="6">
    <location>
        <begin position="185"/>
        <end position="205"/>
    </location>
</feature>
<evidence type="ECO:0000313" key="8">
    <source>
        <dbReference type="Proteomes" id="UP000321083"/>
    </source>
</evidence>
<keyword evidence="3 6" id="KW-0812">Transmembrane</keyword>
<feature type="transmembrane region" description="Helical" evidence="6">
    <location>
        <begin position="46"/>
        <end position="68"/>
    </location>
</feature>
<evidence type="ECO:0000313" key="7">
    <source>
        <dbReference type="EMBL" id="TWW07925.1"/>
    </source>
</evidence>
<comment type="caution">
    <text evidence="7">The sequence shown here is derived from an EMBL/GenBank/DDBJ whole genome shotgun (WGS) entry which is preliminary data.</text>
</comment>
<comment type="similarity">
    <text evidence="2">Belongs to the TerC family.</text>
</comment>
<evidence type="ECO:0000256" key="4">
    <source>
        <dbReference type="ARBA" id="ARBA00022989"/>
    </source>
</evidence>
<sequence>LLSAEAWISLLTLTFLEVVLGIDNIIFIAILAGRLPEADRPKARKLGLAGAFVTRLGLLSLLSFLAHLTTPLFSVLGREVSAKDLVLLIGGLFLIVKATKEIHAKIEHAEQHELDLKKGQASLKAIIFQIMLIDMVFSIDSVITAVGMASHMSIMVIANVVALIIMLAVSGQITAIVDRHPSIKVLALSFLLMIGMVLVGEGSGFHIPKGYIYFAMGFSFFVESINIRTSNRKGR</sequence>
<feature type="transmembrane region" description="Helical" evidence="6">
    <location>
        <begin position="126"/>
        <end position="146"/>
    </location>
</feature>
<comment type="subcellular location">
    <subcellularLocation>
        <location evidence="1">Membrane</location>
        <topology evidence="1">Multi-pass membrane protein</topology>
    </subcellularLocation>
</comment>
<keyword evidence="5 6" id="KW-0472">Membrane</keyword>
<accession>A0A5C6M199</accession>
<reference evidence="7 8" key="2">
    <citation type="submission" date="2019-08" db="EMBL/GenBank/DDBJ databases">
        <authorList>
            <person name="Henke P."/>
        </authorList>
    </citation>
    <scope>NUCLEOTIDE SEQUENCE [LARGE SCALE GENOMIC DNA]</scope>
    <source>
        <strain evidence="7">Phe10_nw2017</strain>
    </source>
</reference>
<dbReference type="PANTHER" id="PTHR30238">
    <property type="entry name" value="MEMBRANE BOUND PREDICTED REDOX MODULATOR"/>
    <property type="match status" value="1"/>
</dbReference>
<protein>
    <submittedName>
        <fullName evidence="7">UPF0053 protein</fullName>
    </submittedName>
</protein>
<dbReference type="InterPro" id="IPR005496">
    <property type="entry name" value="Integral_membrane_TerC"/>
</dbReference>
<dbReference type="GO" id="GO:0016020">
    <property type="term" value="C:membrane"/>
    <property type="evidence" value="ECO:0007669"/>
    <property type="project" value="UniProtKB-SubCell"/>
</dbReference>
<proteinExistence type="inferred from homology"/>
<gene>
    <name evidence="7" type="ORF">E3A20_29450</name>
</gene>